<dbReference type="AlphaFoldDB" id="A0A0S4VB22"/>
<dbReference type="PROSITE" id="PS50056">
    <property type="entry name" value="TYR_PHOSPHATASE_2"/>
    <property type="match status" value="1"/>
</dbReference>
<dbReference type="PANTHER" id="PTHR31126">
    <property type="entry name" value="TYROSINE-PROTEIN PHOSPHATASE"/>
    <property type="match status" value="1"/>
</dbReference>
<protein>
    <submittedName>
        <fullName evidence="3">Putative tyrosine phosphatase protein</fullName>
    </submittedName>
</protein>
<sequence>MNEKKQAFPSFANMPSCIRTTAFLSIATVMALLAGCSTPMHEPGKPVNFGVVSEGAISIYRGGEPVDEQEWQFLKDSKIKTIVKLNQYSKAVSESEEDHLAEQYGIKVIKVFMGPEDCILGKHCNIDLDEMPDPNLVEKAINEITAAAGNGPVYVHCSHGQDRTGLVVALYRMRVQGYCRKKADDERKHYRPNMMLTGIKKELDQEKESSTCEH</sequence>
<evidence type="ECO:0000259" key="2">
    <source>
        <dbReference type="PROSITE" id="PS50056"/>
    </source>
</evidence>
<gene>
    <name evidence="3" type="ORF">RUN1985_v1_920051</name>
</gene>
<dbReference type="Pfam" id="PF03162">
    <property type="entry name" value="Y_phosphatase2"/>
    <property type="match status" value="1"/>
</dbReference>
<evidence type="ECO:0000256" key="1">
    <source>
        <dbReference type="ARBA" id="ARBA00009580"/>
    </source>
</evidence>
<name>A0A0S4VB22_RALSL</name>
<dbReference type="GO" id="GO:0016791">
    <property type="term" value="F:phosphatase activity"/>
    <property type="evidence" value="ECO:0007669"/>
    <property type="project" value="TreeGrafter"/>
</dbReference>
<feature type="domain" description="Tyrosine specific protein phosphatases" evidence="2">
    <location>
        <begin position="138"/>
        <end position="202"/>
    </location>
</feature>
<accession>A0A0S4VB22</accession>
<dbReference type="PROSITE" id="PS00383">
    <property type="entry name" value="TYR_PHOSPHATASE_1"/>
    <property type="match status" value="1"/>
</dbReference>
<dbReference type="Gene3D" id="3.90.190.10">
    <property type="entry name" value="Protein tyrosine phosphatase superfamily"/>
    <property type="match status" value="1"/>
</dbReference>
<dbReference type="PANTHER" id="PTHR31126:SF72">
    <property type="entry name" value="DUAL SPECIFICITY PROTEIN PHOSPHATASE TPBA"/>
    <property type="match status" value="1"/>
</dbReference>
<reference evidence="3" key="1">
    <citation type="submission" date="2015-10" db="EMBL/GenBank/DDBJ databases">
        <authorList>
            <person name="Gilbert D.G."/>
        </authorList>
    </citation>
    <scope>NUCLEOTIDE SEQUENCE</scope>
    <source>
        <strain evidence="3">Phyl III-seqv23</strain>
    </source>
</reference>
<dbReference type="EMBL" id="LN899824">
    <property type="protein sequence ID" value="CUV31534.1"/>
    <property type="molecule type" value="Genomic_DNA"/>
</dbReference>
<proteinExistence type="inferred from homology"/>
<evidence type="ECO:0000313" key="3">
    <source>
        <dbReference type="EMBL" id="CUV31534.1"/>
    </source>
</evidence>
<dbReference type="InterPro" id="IPR000387">
    <property type="entry name" value="Tyr_Pase_dom"/>
</dbReference>
<dbReference type="SUPFAM" id="SSF52799">
    <property type="entry name" value="(Phosphotyrosine protein) phosphatases II"/>
    <property type="match status" value="1"/>
</dbReference>
<organism evidence="3">
    <name type="scientific">Ralstonia solanacearum</name>
    <name type="common">Pseudomonas solanacearum</name>
    <dbReference type="NCBI Taxonomy" id="305"/>
    <lineage>
        <taxon>Bacteria</taxon>
        <taxon>Pseudomonadati</taxon>
        <taxon>Pseudomonadota</taxon>
        <taxon>Betaproteobacteria</taxon>
        <taxon>Burkholderiales</taxon>
        <taxon>Burkholderiaceae</taxon>
        <taxon>Ralstonia</taxon>
        <taxon>Ralstonia solanacearum species complex</taxon>
    </lineage>
</organism>
<dbReference type="InterPro" id="IPR004861">
    <property type="entry name" value="Siw14-like"/>
</dbReference>
<dbReference type="InterPro" id="IPR016130">
    <property type="entry name" value="Tyr_Pase_AS"/>
</dbReference>
<dbReference type="InterPro" id="IPR029021">
    <property type="entry name" value="Prot-tyrosine_phosphatase-like"/>
</dbReference>
<comment type="similarity">
    <text evidence="1">Belongs to the protein-tyrosine phosphatase family.</text>
</comment>